<dbReference type="AlphaFoldDB" id="A0AAV9WL08"/>
<reference evidence="1 2" key="1">
    <citation type="submission" date="2023-08" db="EMBL/GenBank/DDBJ databases">
        <authorList>
            <person name="Palmer J.M."/>
        </authorList>
    </citation>
    <scope>NUCLEOTIDE SEQUENCE [LARGE SCALE GENOMIC DNA]</scope>
    <source>
        <strain evidence="1 2">TWF481</strain>
    </source>
</reference>
<dbReference type="Proteomes" id="UP001370758">
    <property type="component" value="Unassembled WGS sequence"/>
</dbReference>
<comment type="caution">
    <text evidence="1">The sequence shown here is derived from an EMBL/GenBank/DDBJ whole genome shotgun (WGS) entry which is preliminary data.</text>
</comment>
<evidence type="ECO:0000313" key="1">
    <source>
        <dbReference type="EMBL" id="KAK6510225.1"/>
    </source>
</evidence>
<dbReference type="EMBL" id="JAVHJL010000002">
    <property type="protein sequence ID" value="KAK6510225.1"/>
    <property type="molecule type" value="Genomic_DNA"/>
</dbReference>
<proteinExistence type="predicted"/>
<sequence>MIKFHLRYNACFPHCTTKIFDKEAPTANLTVPIHPELTVRQLVDLLWTRLRKICYKNPTRNIETALRVRFSISGASDDGLPILKLDLDAEGICCEEVEGLALGGGVWESVFSRFRAEDAGVRYWEL</sequence>
<evidence type="ECO:0000313" key="2">
    <source>
        <dbReference type="Proteomes" id="UP001370758"/>
    </source>
</evidence>
<keyword evidence="2" id="KW-1185">Reference proteome</keyword>
<organism evidence="1 2">
    <name type="scientific">Arthrobotrys musiformis</name>
    <dbReference type="NCBI Taxonomy" id="47236"/>
    <lineage>
        <taxon>Eukaryota</taxon>
        <taxon>Fungi</taxon>
        <taxon>Dikarya</taxon>
        <taxon>Ascomycota</taxon>
        <taxon>Pezizomycotina</taxon>
        <taxon>Orbiliomycetes</taxon>
        <taxon>Orbiliales</taxon>
        <taxon>Orbiliaceae</taxon>
        <taxon>Arthrobotrys</taxon>
    </lineage>
</organism>
<gene>
    <name evidence="1" type="ORF">TWF481_004941</name>
</gene>
<name>A0AAV9WL08_9PEZI</name>
<protein>
    <submittedName>
        <fullName evidence="1">Uncharacterized protein</fullName>
    </submittedName>
</protein>
<accession>A0AAV9WL08</accession>